<accession>U6RP07</accession>
<dbReference type="eggNOG" id="COG1595">
    <property type="taxonomic scope" value="Bacteria"/>
</dbReference>
<evidence type="ECO:0000256" key="6">
    <source>
        <dbReference type="RuleBase" id="RU000716"/>
    </source>
</evidence>
<dbReference type="Pfam" id="PF08281">
    <property type="entry name" value="Sigma70_r4_2"/>
    <property type="match status" value="1"/>
</dbReference>
<dbReference type="GO" id="GO:0003677">
    <property type="term" value="F:DNA binding"/>
    <property type="evidence" value="ECO:0007669"/>
    <property type="project" value="UniProtKB-KW"/>
</dbReference>
<gene>
    <name evidence="9" type="ORF">HMPREF1534_00554</name>
</gene>
<evidence type="ECO:0000313" key="9">
    <source>
        <dbReference type="EMBL" id="EOA57787.1"/>
    </source>
</evidence>
<evidence type="ECO:0000259" key="8">
    <source>
        <dbReference type="Pfam" id="PF08281"/>
    </source>
</evidence>
<evidence type="ECO:0000256" key="4">
    <source>
        <dbReference type="ARBA" id="ARBA00023125"/>
    </source>
</evidence>
<reference evidence="9 10" key="1">
    <citation type="submission" date="2013-04" db="EMBL/GenBank/DDBJ databases">
        <title>The Genome Sequence of Bacteroides massiliensis DSM 17679.</title>
        <authorList>
            <consortium name="The Broad Institute Genomics Platform"/>
            <person name="Earl A."/>
            <person name="Ward D."/>
            <person name="Feldgarden M."/>
            <person name="Gevers D."/>
            <person name="Martens E."/>
            <person name="Fenner L."/>
            <person name="Roux V."/>
            <person name="Mallet M.N."/>
            <person name="Raoult D."/>
            <person name="Walker B."/>
            <person name="Young S."/>
            <person name="Zeng Q."/>
            <person name="Gargeya S."/>
            <person name="Fitzgerald M."/>
            <person name="Haas B."/>
            <person name="Abouelleil A."/>
            <person name="Allen A.W."/>
            <person name="Alvarado L."/>
            <person name="Arachchi H.M."/>
            <person name="Berlin A.M."/>
            <person name="Chapman S.B."/>
            <person name="Gainer-Dewar J."/>
            <person name="Goldberg J."/>
            <person name="Griggs A."/>
            <person name="Gujja S."/>
            <person name="Hansen M."/>
            <person name="Howarth C."/>
            <person name="Imamovic A."/>
            <person name="Ireland A."/>
            <person name="Larimer J."/>
            <person name="McCowan C."/>
            <person name="Murphy C."/>
            <person name="Pearson M."/>
            <person name="Poon T.W."/>
            <person name="Priest M."/>
            <person name="Roberts A."/>
            <person name="Saif S."/>
            <person name="Shea T."/>
            <person name="Sisk P."/>
            <person name="Sykes S."/>
            <person name="Wortman J."/>
            <person name="Nusbaum C."/>
            <person name="Birren B."/>
        </authorList>
    </citation>
    <scope>NUCLEOTIDE SEQUENCE [LARGE SCALE GENOMIC DNA]</scope>
    <source>
        <strain evidence="10">B84634 / Timone 84634 / DSM 17679 / JCM 13223</strain>
    </source>
</reference>
<sequence>MEYDEAHIIQDVLEGKTSRYEYFLDKYGQQVFTLIVRIVASQEDAEELTQDTFLKAFRHLSSFKAESNFSTWIYRIAYNTAISAVRKKKYDLFDMDDTLLANISDEQIDDTLNDESEVQIAKLNKAMKKLDADERAVITLFYMEDKPVSEIALILGMTESNTKVKLHRIRKKLYVLITNEKL</sequence>
<dbReference type="Pfam" id="PF04542">
    <property type="entry name" value="Sigma70_r2"/>
    <property type="match status" value="1"/>
</dbReference>
<dbReference type="NCBIfam" id="TIGR02937">
    <property type="entry name" value="sigma70-ECF"/>
    <property type="match status" value="1"/>
</dbReference>
<dbReference type="PANTHER" id="PTHR43133:SF45">
    <property type="entry name" value="RNA POLYMERASE ECF-TYPE SIGMA FACTOR"/>
    <property type="match status" value="1"/>
</dbReference>
<dbReference type="CDD" id="cd06171">
    <property type="entry name" value="Sigma70_r4"/>
    <property type="match status" value="1"/>
</dbReference>
<evidence type="ECO:0000256" key="1">
    <source>
        <dbReference type="ARBA" id="ARBA00010641"/>
    </source>
</evidence>
<evidence type="ECO:0000256" key="2">
    <source>
        <dbReference type="ARBA" id="ARBA00023015"/>
    </source>
</evidence>
<dbReference type="InterPro" id="IPR036388">
    <property type="entry name" value="WH-like_DNA-bd_sf"/>
</dbReference>
<dbReference type="STRING" id="1121098.HMPREF1534_00554"/>
<evidence type="ECO:0000256" key="5">
    <source>
        <dbReference type="ARBA" id="ARBA00023163"/>
    </source>
</evidence>
<evidence type="ECO:0000313" key="10">
    <source>
        <dbReference type="Proteomes" id="UP000017831"/>
    </source>
</evidence>
<dbReference type="GeneID" id="60063384"/>
<keyword evidence="3 6" id="KW-0731">Sigma factor</keyword>
<dbReference type="Gene3D" id="1.10.10.10">
    <property type="entry name" value="Winged helix-like DNA-binding domain superfamily/Winged helix DNA-binding domain"/>
    <property type="match status" value="1"/>
</dbReference>
<keyword evidence="10" id="KW-1185">Reference proteome</keyword>
<dbReference type="HOGENOM" id="CLU_047691_3_4_10"/>
<dbReference type="OrthoDB" id="1027298at2"/>
<organism evidence="9 10">
    <name type="scientific">Phocaeicola massiliensis B84634 = Timone 84634 = DSM 17679 = JCM 13223</name>
    <dbReference type="NCBI Taxonomy" id="1121098"/>
    <lineage>
        <taxon>Bacteria</taxon>
        <taxon>Pseudomonadati</taxon>
        <taxon>Bacteroidota</taxon>
        <taxon>Bacteroidia</taxon>
        <taxon>Bacteroidales</taxon>
        <taxon>Bacteroidaceae</taxon>
        <taxon>Phocaeicola</taxon>
    </lineage>
</organism>
<dbReference type="InterPro" id="IPR013325">
    <property type="entry name" value="RNA_pol_sigma_r2"/>
</dbReference>
<proteinExistence type="inferred from homology"/>
<dbReference type="RefSeq" id="WP_005936781.1">
    <property type="nucleotide sequence ID" value="NZ_KB890320.1"/>
</dbReference>
<dbReference type="Gene3D" id="1.10.1740.10">
    <property type="match status" value="1"/>
</dbReference>
<protein>
    <recommendedName>
        <fullName evidence="6">RNA polymerase sigma factor</fullName>
    </recommendedName>
</protein>
<evidence type="ECO:0000256" key="3">
    <source>
        <dbReference type="ARBA" id="ARBA00023082"/>
    </source>
</evidence>
<keyword evidence="4 6" id="KW-0238">DNA-binding</keyword>
<dbReference type="GO" id="GO:0006352">
    <property type="term" value="P:DNA-templated transcription initiation"/>
    <property type="evidence" value="ECO:0007669"/>
    <property type="project" value="InterPro"/>
</dbReference>
<dbReference type="Proteomes" id="UP000017831">
    <property type="component" value="Unassembled WGS sequence"/>
</dbReference>
<comment type="caution">
    <text evidence="9">The sequence shown here is derived from an EMBL/GenBank/DDBJ whole genome shotgun (WGS) entry which is preliminary data.</text>
</comment>
<dbReference type="InterPro" id="IPR039425">
    <property type="entry name" value="RNA_pol_sigma-70-like"/>
</dbReference>
<dbReference type="PATRIC" id="fig|1121098.3.peg.565"/>
<dbReference type="InterPro" id="IPR013324">
    <property type="entry name" value="RNA_pol_sigma_r3/r4-like"/>
</dbReference>
<dbReference type="SUPFAM" id="SSF88946">
    <property type="entry name" value="Sigma2 domain of RNA polymerase sigma factors"/>
    <property type="match status" value="1"/>
</dbReference>
<name>U6RP07_9BACT</name>
<dbReference type="SUPFAM" id="SSF88659">
    <property type="entry name" value="Sigma3 and sigma4 domains of RNA polymerase sigma factors"/>
    <property type="match status" value="1"/>
</dbReference>
<dbReference type="PROSITE" id="PS01063">
    <property type="entry name" value="SIGMA70_ECF"/>
    <property type="match status" value="1"/>
</dbReference>
<dbReference type="AlphaFoldDB" id="U6RP07"/>
<dbReference type="GO" id="GO:0016987">
    <property type="term" value="F:sigma factor activity"/>
    <property type="evidence" value="ECO:0007669"/>
    <property type="project" value="UniProtKB-KW"/>
</dbReference>
<dbReference type="InterPro" id="IPR014284">
    <property type="entry name" value="RNA_pol_sigma-70_dom"/>
</dbReference>
<evidence type="ECO:0000259" key="7">
    <source>
        <dbReference type="Pfam" id="PF04542"/>
    </source>
</evidence>
<dbReference type="PANTHER" id="PTHR43133">
    <property type="entry name" value="RNA POLYMERASE ECF-TYPE SIGMA FACTO"/>
    <property type="match status" value="1"/>
</dbReference>
<dbReference type="EMBL" id="AQHY01000007">
    <property type="protein sequence ID" value="EOA57787.1"/>
    <property type="molecule type" value="Genomic_DNA"/>
</dbReference>
<comment type="similarity">
    <text evidence="1 6">Belongs to the sigma-70 factor family. ECF subfamily.</text>
</comment>
<dbReference type="InterPro" id="IPR000838">
    <property type="entry name" value="RNA_pol_sigma70_ECF_CS"/>
</dbReference>
<feature type="domain" description="RNA polymerase sigma factor 70 region 4 type 2" evidence="8">
    <location>
        <begin position="122"/>
        <end position="173"/>
    </location>
</feature>
<keyword evidence="2 6" id="KW-0805">Transcription regulation</keyword>
<keyword evidence="5 6" id="KW-0804">Transcription</keyword>
<dbReference type="InterPro" id="IPR013249">
    <property type="entry name" value="RNA_pol_sigma70_r4_t2"/>
</dbReference>
<dbReference type="InterPro" id="IPR007627">
    <property type="entry name" value="RNA_pol_sigma70_r2"/>
</dbReference>
<feature type="domain" description="RNA polymerase sigma-70 region 2" evidence="7">
    <location>
        <begin position="25"/>
        <end position="89"/>
    </location>
</feature>